<gene>
    <name evidence="1" type="ORF">F4559_000484</name>
</gene>
<dbReference type="SUPFAM" id="SSF140453">
    <property type="entry name" value="EsxAB dimer-like"/>
    <property type="match status" value="1"/>
</dbReference>
<proteinExistence type="predicted"/>
<dbReference type="InterPro" id="IPR036689">
    <property type="entry name" value="ESAT-6-like_sf"/>
</dbReference>
<organism evidence="1 2">
    <name type="scientific">Saccharothrix violaceirubra</name>
    <dbReference type="NCBI Taxonomy" id="413306"/>
    <lineage>
        <taxon>Bacteria</taxon>
        <taxon>Bacillati</taxon>
        <taxon>Actinomycetota</taxon>
        <taxon>Actinomycetes</taxon>
        <taxon>Pseudonocardiales</taxon>
        <taxon>Pseudonocardiaceae</taxon>
        <taxon>Saccharothrix</taxon>
    </lineage>
</organism>
<dbReference type="RefSeq" id="WP_184665952.1">
    <property type="nucleotide sequence ID" value="NZ_BAABAI010000004.1"/>
</dbReference>
<dbReference type="AlphaFoldDB" id="A0A7W7WTF1"/>
<keyword evidence="2" id="KW-1185">Reference proteome</keyword>
<comment type="caution">
    <text evidence="1">The sequence shown here is derived from an EMBL/GenBank/DDBJ whole genome shotgun (WGS) entry which is preliminary data.</text>
</comment>
<dbReference type="Gene3D" id="1.10.287.1060">
    <property type="entry name" value="ESAT-6-like"/>
    <property type="match status" value="1"/>
</dbReference>
<reference evidence="1 2" key="1">
    <citation type="submission" date="2020-08" db="EMBL/GenBank/DDBJ databases">
        <title>Sequencing the genomes of 1000 actinobacteria strains.</title>
        <authorList>
            <person name="Klenk H.-P."/>
        </authorList>
    </citation>
    <scope>NUCLEOTIDE SEQUENCE [LARGE SCALE GENOMIC DNA]</scope>
    <source>
        <strain evidence="1 2">DSM 45084</strain>
    </source>
</reference>
<sequence>MTGFRTDLDRLERGAADFGEYAERAAKIGSTLGGVLDSLGACWGDDAVGQSFASSHVTPASGTVTGLGDIGTGFSGVGERFADTARTYRTAEQGNSTSFGEI</sequence>
<dbReference type="EMBL" id="JACHJS010000001">
    <property type="protein sequence ID" value="MBB4963125.1"/>
    <property type="molecule type" value="Genomic_DNA"/>
</dbReference>
<name>A0A7W7WTF1_9PSEU</name>
<accession>A0A7W7WTF1</accession>
<evidence type="ECO:0000313" key="1">
    <source>
        <dbReference type="EMBL" id="MBB4963125.1"/>
    </source>
</evidence>
<evidence type="ECO:0000313" key="2">
    <source>
        <dbReference type="Proteomes" id="UP000542674"/>
    </source>
</evidence>
<dbReference type="Proteomes" id="UP000542674">
    <property type="component" value="Unassembled WGS sequence"/>
</dbReference>
<protein>
    <submittedName>
        <fullName evidence="1">Uncharacterized protein YukE</fullName>
    </submittedName>
</protein>